<protein>
    <submittedName>
        <fullName evidence="2">Uncharacterized protein</fullName>
    </submittedName>
</protein>
<feature type="region of interest" description="Disordered" evidence="1">
    <location>
        <begin position="55"/>
        <end position="114"/>
    </location>
</feature>
<keyword evidence="3" id="KW-1185">Reference proteome</keyword>
<evidence type="ECO:0000256" key="1">
    <source>
        <dbReference type="SAM" id="MobiDB-lite"/>
    </source>
</evidence>
<accession>A0ABQ6JHZ6</accession>
<gene>
    <name evidence="2" type="ORF">GCM10025868_17420</name>
</gene>
<organism evidence="2 3">
    <name type="scientific">Angustibacter aerolatus</name>
    <dbReference type="NCBI Taxonomy" id="1162965"/>
    <lineage>
        <taxon>Bacteria</taxon>
        <taxon>Bacillati</taxon>
        <taxon>Actinomycetota</taxon>
        <taxon>Actinomycetes</taxon>
        <taxon>Kineosporiales</taxon>
        <taxon>Kineosporiaceae</taxon>
    </lineage>
</organism>
<evidence type="ECO:0000313" key="3">
    <source>
        <dbReference type="Proteomes" id="UP001157017"/>
    </source>
</evidence>
<name>A0ABQ6JHZ6_9ACTN</name>
<dbReference type="Proteomes" id="UP001157017">
    <property type="component" value="Unassembled WGS sequence"/>
</dbReference>
<feature type="compositionally biased region" description="Basic and acidic residues" evidence="1">
    <location>
        <begin position="57"/>
        <end position="67"/>
    </location>
</feature>
<dbReference type="EMBL" id="BSUZ01000001">
    <property type="protein sequence ID" value="GMA86492.1"/>
    <property type="molecule type" value="Genomic_DNA"/>
</dbReference>
<reference evidence="3" key="1">
    <citation type="journal article" date="2019" name="Int. J. Syst. Evol. Microbiol.">
        <title>The Global Catalogue of Microorganisms (GCM) 10K type strain sequencing project: providing services to taxonomists for standard genome sequencing and annotation.</title>
        <authorList>
            <consortium name="The Broad Institute Genomics Platform"/>
            <consortium name="The Broad Institute Genome Sequencing Center for Infectious Disease"/>
            <person name="Wu L."/>
            <person name="Ma J."/>
        </authorList>
    </citation>
    <scope>NUCLEOTIDE SEQUENCE [LARGE SCALE GENOMIC DNA]</scope>
    <source>
        <strain evidence="3">NBRC 108730</strain>
    </source>
</reference>
<proteinExistence type="predicted"/>
<sequence length="114" mass="11848">MADGPDVTDALGVLGNALEKVERARGRLYDFHQATGAADLALSEAIDALREVGLTEQADRLDREPGRTQRGRRPLDLPGSSRTTTTTTTASSVSSSSGCATASASRAGTRRSSA</sequence>
<evidence type="ECO:0000313" key="2">
    <source>
        <dbReference type="EMBL" id="GMA86492.1"/>
    </source>
</evidence>
<feature type="compositionally biased region" description="Low complexity" evidence="1">
    <location>
        <begin position="79"/>
        <end position="114"/>
    </location>
</feature>
<comment type="caution">
    <text evidence="2">The sequence shown here is derived from an EMBL/GenBank/DDBJ whole genome shotgun (WGS) entry which is preliminary data.</text>
</comment>